<name>A0A0F9CSK0_9ZZZZ</name>
<dbReference type="AlphaFoldDB" id="A0A0F9CSK0"/>
<reference evidence="1" key="1">
    <citation type="journal article" date="2015" name="Nature">
        <title>Complex archaea that bridge the gap between prokaryotes and eukaryotes.</title>
        <authorList>
            <person name="Spang A."/>
            <person name="Saw J.H."/>
            <person name="Jorgensen S.L."/>
            <person name="Zaremba-Niedzwiedzka K."/>
            <person name="Martijn J."/>
            <person name="Lind A.E."/>
            <person name="van Eijk R."/>
            <person name="Schleper C."/>
            <person name="Guy L."/>
            <person name="Ettema T.J."/>
        </authorList>
    </citation>
    <scope>NUCLEOTIDE SEQUENCE</scope>
</reference>
<gene>
    <name evidence="1" type="ORF">LCGC14_2631730</name>
</gene>
<sequence>MDVQRFIIRAFPSEKHARYNPWQAATVVMLIGENDKEKSQRIALFELSKRNWVPEKFIRRDTMIEDLVGEEGGDLWEAYQKAQKGKIFWLEDSEEIPFSTKDKPIFISAPRLTEEFIDRVVEGAGGHRLTKAEAAEYKKKNADYILDDFVIELKDLQQEGLAVSTRQKKIAELF</sequence>
<protein>
    <submittedName>
        <fullName evidence="1">Uncharacterized protein</fullName>
    </submittedName>
</protein>
<comment type="caution">
    <text evidence="1">The sequence shown here is derived from an EMBL/GenBank/DDBJ whole genome shotgun (WGS) entry which is preliminary data.</text>
</comment>
<feature type="non-terminal residue" evidence="1">
    <location>
        <position position="174"/>
    </location>
</feature>
<organism evidence="1">
    <name type="scientific">marine sediment metagenome</name>
    <dbReference type="NCBI Taxonomy" id="412755"/>
    <lineage>
        <taxon>unclassified sequences</taxon>
        <taxon>metagenomes</taxon>
        <taxon>ecological metagenomes</taxon>
    </lineage>
</organism>
<evidence type="ECO:0000313" key="1">
    <source>
        <dbReference type="EMBL" id="KKK99541.1"/>
    </source>
</evidence>
<dbReference type="EMBL" id="LAZR01045162">
    <property type="protein sequence ID" value="KKK99541.1"/>
    <property type="molecule type" value="Genomic_DNA"/>
</dbReference>
<proteinExistence type="predicted"/>
<accession>A0A0F9CSK0</accession>